<evidence type="ECO:0000256" key="1">
    <source>
        <dbReference type="SAM" id="MobiDB-lite"/>
    </source>
</evidence>
<gene>
    <name evidence="2" type="ORF">ALC53_07579</name>
</gene>
<dbReference type="EMBL" id="KQ976526">
    <property type="protein sequence ID" value="KYM81938.1"/>
    <property type="molecule type" value="Genomic_DNA"/>
</dbReference>
<keyword evidence="3" id="KW-1185">Reference proteome</keyword>
<evidence type="ECO:0000313" key="3">
    <source>
        <dbReference type="Proteomes" id="UP000078540"/>
    </source>
</evidence>
<organism evidence="2 3">
    <name type="scientific">Atta colombica</name>
    <dbReference type="NCBI Taxonomy" id="520822"/>
    <lineage>
        <taxon>Eukaryota</taxon>
        <taxon>Metazoa</taxon>
        <taxon>Ecdysozoa</taxon>
        <taxon>Arthropoda</taxon>
        <taxon>Hexapoda</taxon>
        <taxon>Insecta</taxon>
        <taxon>Pterygota</taxon>
        <taxon>Neoptera</taxon>
        <taxon>Endopterygota</taxon>
        <taxon>Hymenoptera</taxon>
        <taxon>Apocrita</taxon>
        <taxon>Aculeata</taxon>
        <taxon>Formicoidea</taxon>
        <taxon>Formicidae</taxon>
        <taxon>Myrmicinae</taxon>
        <taxon>Atta</taxon>
    </lineage>
</organism>
<feature type="region of interest" description="Disordered" evidence="1">
    <location>
        <begin position="1"/>
        <end position="22"/>
    </location>
</feature>
<accession>A0A195BBM2</accession>
<proteinExistence type="predicted"/>
<dbReference type="Proteomes" id="UP000078540">
    <property type="component" value="Unassembled WGS sequence"/>
</dbReference>
<reference evidence="2 3" key="1">
    <citation type="submission" date="2015-09" db="EMBL/GenBank/DDBJ databases">
        <title>Atta colombica WGS genome.</title>
        <authorList>
            <person name="Nygaard S."/>
            <person name="Hu H."/>
            <person name="Boomsma J."/>
            <person name="Zhang G."/>
        </authorList>
    </citation>
    <scope>NUCLEOTIDE SEQUENCE [LARGE SCALE GENOMIC DNA]</scope>
    <source>
        <strain evidence="2">Treedump-2</strain>
        <tissue evidence="2">Whole body</tissue>
    </source>
</reference>
<sequence length="148" mass="16935">MRYHSPFMMKSDKSPPSCELSTRSSYQGQSLIKTGTYLHDRDIPLGVQRENPLGRGAVRRRDGDFSLVKQHRARLEKRVSAADRRKTGSLSLLKIAFHMVKKFSFLTNPVQPLFTKRLHVVYYANVMHREWTSQDVNAGCGTAPQPFN</sequence>
<dbReference type="AlphaFoldDB" id="A0A195BBM2"/>
<protein>
    <submittedName>
        <fullName evidence="2">Uncharacterized protein</fullName>
    </submittedName>
</protein>
<name>A0A195BBM2_9HYME</name>
<evidence type="ECO:0000313" key="2">
    <source>
        <dbReference type="EMBL" id="KYM81938.1"/>
    </source>
</evidence>